<evidence type="ECO:0000313" key="3">
    <source>
        <dbReference type="Proteomes" id="UP000480178"/>
    </source>
</evidence>
<evidence type="ECO:0000256" key="1">
    <source>
        <dbReference type="SAM" id="Phobius"/>
    </source>
</evidence>
<feature type="transmembrane region" description="Helical" evidence="1">
    <location>
        <begin position="6"/>
        <end position="23"/>
    </location>
</feature>
<keyword evidence="1" id="KW-1133">Transmembrane helix</keyword>
<keyword evidence="1" id="KW-0812">Transmembrane</keyword>
<dbReference type="EMBL" id="CP048222">
    <property type="protein sequence ID" value="QHT69706.1"/>
    <property type="molecule type" value="Genomic_DNA"/>
</dbReference>
<dbReference type="InterPro" id="IPR042252">
    <property type="entry name" value="MtfA_N"/>
</dbReference>
<accession>A0A6C0GNV0</accession>
<proteinExistence type="predicted"/>
<dbReference type="InterPro" id="IPR004027">
    <property type="entry name" value="SEC_C_motif"/>
</dbReference>
<dbReference type="Pfam" id="PF02810">
    <property type="entry name" value="SEC-C"/>
    <property type="match status" value="1"/>
</dbReference>
<sequence>MYYHYIAYAAFCCLLIFVFYRWATRKQRRRKQVLLQEFPVAWRPILENRVGFYLTLSDQKKKKFEKLIQQFIAEKRIIGIKTEVDDTIRVLVAASAIIPIFGFDNWEYGNLGEVFVTPGAVDTQKVDEQVQNIIAGQVRPFQNQHYMILSKSSLEQGFNNMKDRSNVGIHEFAHLLDEADGEIDGIPKAYLPPELIQPWTDLMQRKMQEIKDGENNINTYGATSPAEFFAVVTEYFFEDPVRLQKNHPNLYRMLTKTFQQNPRKRYDLNFRELLNPNYRKMDRNAPCPCGSGEKYKKCCWQQSHT</sequence>
<dbReference type="GO" id="GO:0004177">
    <property type="term" value="F:aminopeptidase activity"/>
    <property type="evidence" value="ECO:0007669"/>
    <property type="project" value="TreeGrafter"/>
</dbReference>
<evidence type="ECO:0000313" key="2">
    <source>
        <dbReference type="EMBL" id="QHT69706.1"/>
    </source>
</evidence>
<dbReference type="KEGG" id="rhoz:GXP67_25195"/>
<keyword evidence="3" id="KW-1185">Reference proteome</keyword>
<protein>
    <submittedName>
        <fullName evidence="2">Peptidase</fullName>
    </submittedName>
</protein>
<dbReference type="PANTHER" id="PTHR30164:SF2">
    <property type="entry name" value="PROTEIN MTFA"/>
    <property type="match status" value="1"/>
</dbReference>
<name>A0A6C0GNV0_9BACT</name>
<dbReference type="PANTHER" id="PTHR30164">
    <property type="entry name" value="MTFA PEPTIDASE"/>
    <property type="match status" value="1"/>
</dbReference>
<dbReference type="RefSeq" id="WP_162445690.1">
    <property type="nucleotide sequence ID" value="NZ_CP048222.1"/>
</dbReference>
<dbReference type="InterPro" id="IPR010384">
    <property type="entry name" value="MtfA_fam"/>
</dbReference>
<reference evidence="2 3" key="1">
    <citation type="submission" date="2020-01" db="EMBL/GenBank/DDBJ databases">
        <authorList>
            <person name="Kim M.K."/>
        </authorList>
    </citation>
    <scope>NUCLEOTIDE SEQUENCE [LARGE SCALE GENOMIC DNA]</scope>
    <source>
        <strain evidence="2 3">172606-1</strain>
    </source>
</reference>
<dbReference type="GO" id="GO:0005829">
    <property type="term" value="C:cytosol"/>
    <property type="evidence" value="ECO:0007669"/>
    <property type="project" value="TreeGrafter"/>
</dbReference>
<dbReference type="SUPFAM" id="SSF55486">
    <property type="entry name" value="Metalloproteases ('zincins'), catalytic domain"/>
    <property type="match status" value="1"/>
</dbReference>
<dbReference type="GO" id="GO:0008237">
    <property type="term" value="F:metallopeptidase activity"/>
    <property type="evidence" value="ECO:0007669"/>
    <property type="project" value="InterPro"/>
</dbReference>
<dbReference type="InterPro" id="IPR024079">
    <property type="entry name" value="MetalloPept_cat_dom_sf"/>
</dbReference>
<organism evidence="2 3">
    <name type="scientific">Rhodocytophaga rosea</name>
    <dbReference type="NCBI Taxonomy" id="2704465"/>
    <lineage>
        <taxon>Bacteria</taxon>
        <taxon>Pseudomonadati</taxon>
        <taxon>Bacteroidota</taxon>
        <taxon>Cytophagia</taxon>
        <taxon>Cytophagales</taxon>
        <taxon>Rhodocytophagaceae</taxon>
        <taxon>Rhodocytophaga</taxon>
    </lineage>
</organism>
<dbReference type="Proteomes" id="UP000480178">
    <property type="component" value="Chromosome"/>
</dbReference>
<dbReference type="Gene3D" id="3.40.390.10">
    <property type="entry name" value="Collagenase (Catalytic Domain)"/>
    <property type="match status" value="1"/>
</dbReference>
<dbReference type="CDD" id="cd20169">
    <property type="entry name" value="Peptidase_M90_mtfA"/>
    <property type="match status" value="1"/>
</dbReference>
<gene>
    <name evidence="2" type="ORF">GXP67_25195</name>
</gene>
<dbReference type="Pfam" id="PF06167">
    <property type="entry name" value="Peptidase_M90"/>
    <property type="match status" value="1"/>
</dbReference>
<dbReference type="SUPFAM" id="SSF103642">
    <property type="entry name" value="Sec-C motif"/>
    <property type="match status" value="1"/>
</dbReference>
<dbReference type="AlphaFoldDB" id="A0A6C0GNV0"/>
<keyword evidence="1" id="KW-0472">Membrane</keyword>
<dbReference type="Gene3D" id="1.10.472.150">
    <property type="entry name" value="Glucose-regulated metallo-peptidase M90, N-terminal domain"/>
    <property type="match status" value="1"/>
</dbReference>